<proteinExistence type="predicted"/>
<evidence type="ECO:0000313" key="3">
    <source>
        <dbReference type="Ensembl" id="ENSORLP00020000590.1"/>
    </source>
</evidence>
<dbReference type="GO" id="GO:0045505">
    <property type="term" value="F:dynein intermediate chain binding"/>
    <property type="evidence" value="ECO:0007669"/>
    <property type="project" value="InterPro"/>
</dbReference>
<sequence length="664" mass="77474">NFLKHFVESRPDDYSMPQDWMDNILARVPAELTEAPKQKEHTEELCNLVRDDFKKVLVQFTGNVSYLLCVNAGRYKFSQPRFDSFLKTRSWIEKKLYIVEPVMQAILEIGITTLSSLVLVNLPEYRVLGPMDCKSLQNKLVLECKRKEDSVMNTWFPQILKLFNNEKIPESTGDQKQASFYNCASTLISNQLRSVLHKGIEEFVSVFDPSRQHCLPIFQMALTFDDEKMEMYPTPRDVEKSVLEILNKVQTVQSWLGHASPSFVNAKVTGDYFLWAHSTVKSAVLKNMEGPGKHFQSYVDSYSWLVNGTAQTQVDTFLKEEHSFEEYTKKVETFHNLAKEISSLPPKVYFTMVQLDCEELKQGLANKAKAYADLLLDKLVIRQICSEFEAIKQKVLDIPKNTEEIAQMEKYIDFTKKNIVPELNNEVKVKYLTYFSFISHKNMSEDIKLNSTVYLWPHNILLAFEQSEEVNSRQKEEKELIARRERLTVQLEKLEHNIKTFPLYSELGLIQEYIADVRTTGKRLQEAEENIVGINKEEAFYKWEITCYPEVKAMKEQMEPYQKVFECILKWQHTESRWMDGSFLDLNGETMETQVDEFYREIYKMLKFFQQKQSKAAQEVAKTYGKAEGQPDEKSSSKQECPTVNLCSIVIEQIQKFKVFYLVK</sequence>
<feature type="coiled-coil region" evidence="1">
    <location>
        <begin position="477"/>
        <end position="537"/>
    </location>
</feature>
<dbReference type="Ensembl" id="ENSORLT00020014464.1">
    <property type="protein sequence ID" value="ENSORLP00020000590.1"/>
    <property type="gene ID" value="ENSORLG00020001292.1"/>
</dbReference>
<dbReference type="GO" id="GO:0030286">
    <property type="term" value="C:dynein complex"/>
    <property type="evidence" value="ECO:0007669"/>
    <property type="project" value="InterPro"/>
</dbReference>
<organism evidence="3 4">
    <name type="scientific">Oryzias latipes</name>
    <name type="common">Japanese rice fish</name>
    <name type="synonym">Japanese killifish</name>
    <dbReference type="NCBI Taxonomy" id="8090"/>
    <lineage>
        <taxon>Eukaryota</taxon>
        <taxon>Metazoa</taxon>
        <taxon>Chordata</taxon>
        <taxon>Craniata</taxon>
        <taxon>Vertebrata</taxon>
        <taxon>Euteleostomi</taxon>
        <taxon>Actinopterygii</taxon>
        <taxon>Neopterygii</taxon>
        <taxon>Teleostei</taxon>
        <taxon>Neoteleostei</taxon>
        <taxon>Acanthomorphata</taxon>
        <taxon>Ovalentaria</taxon>
        <taxon>Atherinomorphae</taxon>
        <taxon>Beloniformes</taxon>
        <taxon>Adrianichthyidae</taxon>
        <taxon>Oryziinae</taxon>
        <taxon>Oryzias</taxon>
    </lineage>
</organism>
<evidence type="ECO:0000259" key="2">
    <source>
        <dbReference type="Pfam" id="PF08393"/>
    </source>
</evidence>
<dbReference type="PANTHER" id="PTHR22878:SF70">
    <property type="entry name" value="DYNEIN HEAVY CHAIN 2, AXONEMAL"/>
    <property type="match status" value="1"/>
</dbReference>
<dbReference type="PANTHER" id="PTHR22878">
    <property type="entry name" value="DYNEIN HEAVY CHAIN 6, AXONEMAL-LIKE-RELATED"/>
    <property type="match status" value="1"/>
</dbReference>
<dbReference type="InterPro" id="IPR026983">
    <property type="entry name" value="DHC"/>
</dbReference>
<reference key="1">
    <citation type="journal article" date="2007" name="Nature">
        <title>The medaka draft genome and insights into vertebrate genome evolution.</title>
        <authorList>
            <person name="Kasahara M."/>
            <person name="Naruse K."/>
            <person name="Sasaki S."/>
            <person name="Nakatani Y."/>
            <person name="Qu W."/>
            <person name="Ahsan B."/>
            <person name="Yamada T."/>
            <person name="Nagayasu Y."/>
            <person name="Doi K."/>
            <person name="Kasai Y."/>
            <person name="Jindo T."/>
            <person name="Kobayashi D."/>
            <person name="Shimada A."/>
            <person name="Toyoda A."/>
            <person name="Kuroki Y."/>
            <person name="Fujiyama A."/>
            <person name="Sasaki T."/>
            <person name="Shimizu A."/>
            <person name="Asakawa S."/>
            <person name="Shimizu N."/>
            <person name="Hashimoto S."/>
            <person name="Yang J."/>
            <person name="Lee Y."/>
            <person name="Matsushima K."/>
            <person name="Sugano S."/>
            <person name="Sakaizumi M."/>
            <person name="Narita T."/>
            <person name="Ohishi K."/>
            <person name="Haga S."/>
            <person name="Ohta F."/>
            <person name="Nomoto H."/>
            <person name="Nogata K."/>
            <person name="Morishita T."/>
            <person name="Endo T."/>
            <person name="Shin-I T."/>
            <person name="Takeda H."/>
            <person name="Morishita S."/>
            <person name="Kohara Y."/>
        </authorList>
    </citation>
    <scope>NUCLEOTIDE SEQUENCE [LARGE SCALE GENOMIC DNA]</scope>
    <source>
        <strain>Hd-rR</strain>
    </source>
</reference>
<dbReference type="GO" id="GO:0051959">
    <property type="term" value="F:dynein light intermediate chain binding"/>
    <property type="evidence" value="ECO:0007669"/>
    <property type="project" value="InterPro"/>
</dbReference>
<protein>
    <recommendedName>
        <fullName evidence="2">Dynein heavy chain linker domain-containing protein</fullName>
    </recommendedName>
</protein>
<keyword evidence="1" id="KW-0175">Coiled coil</keyword>
<dbReference type="InterPro" id="IPR013602">
    <property type="entry name" value="Dynein_heavy_linker"/>
</dbReference>
<name>A0A3P9JWU7_ORYLA</name>
<reference evidence="3 4" key="2">
    <citation type="submission" date="2017-04" db="EMBL/GenBank/DDBJ databases">
        <title>CpG methylation of centromeres and impact of large insertions on vertebrate speciation.</title>
        <authorList>
            <person name="Ichikawa K."/>
            <person name="Yoshimura J."/>
            <person name="Morishita S."/>
        </authorList>
    </citation>
    <scope>NUCLEOTIDE SEQUENCE</scope>
    <source>
        <strain evidence="3 4">HNI</strain>
    </source>
</reference>
<dbReference type="Proteomes" id="UP000265180">
    <property type="component" value="Chromosome 7"/>
</dbReference>
<dbReference type="Pfam" id="PF08393">
    <property type="entry name" value="DHC_N2"/>
    <property type="match status" value="1"/>
</dbReference>
<accession>A0A3P9JWU7</accession>
<evidence type="ECO:0000313" key="4">
    <source>
        <dbReference type="Proteomes" id="UP000265180"/>
    </source>
</evidence>
<feature type="domain" description="Dynein heavy chain linker" evidence="2">
    <location>
        <begin position="552"/>
        <end position="623"/>
    </location>
</feature>
<dbReference type="AlphaFoldDB" id="A0A3P9JWU7"/>
<reference evidence="3" key="3">
    <citation type="submission" date="2025-08" db="UniProtKB">
        <authorList>
            <consortium name="Ensembl"/>
        </authorList>
    </citation>
    <scope>IDENTIFICATION</scope>
    <source>
        <strain evidence="3">HNI</strain>
    </source>
</reference>
<dbReference type="GO" id="GO:0007018">
    <property type="term" value="P:microtubule-based movement"/>
    <property type="evidence" value="ECO:0007669"/>
    <property type="project" value="InterPro"/>
</dbReference>
<reference evidence="3" key="4">
    <citation type="submission" date="2025-09" db="UniProtKB">
        <authorList>
            <consortium name="Ensembl"/>
        </authorList>
    </citation>
    <scope>IDENTIFICATION</scope>
    <source>
        <strain evidence="3">HNI</strain>
    </source>
</reference>
<evidence type="ECO:0000256" key="1">
    <source>
        <dbReference type="SAM" id="Coils"/>
    </source>
</evidence>